<dbReference type="OrthoDB" id="5946976at2759"/>
<evidence type="ECO:0000313" key="3">
    <source>
        <dbReference type="EMBL" id="KNB01648.1"/>
    </source>
</evidence>
<proteinExistence type="inferred from homology"/>
<comment type="similarity">
    <text evidence="1">Belongs to the peptidase S12 family.</text>
</comment>
<dbReference type="KEGG" id="fox:FOXG_18914"/>
<dbReference type="Pfam" id="PF00144">
    <property type="entry name" value="Beta-lactamase"/>
    <property type="match status" value="1"/>
</dbReference>
<dbReference type="InterPro" id="IPR001466">
    <property type="entry name" value="Beta-lactam-related"/>
</dbReference>
<dbReference type="InterPro" id="IPR050491">
    <property type="entry name" value="AmpC-like"/>
</dbReference>
<protein>
    <recommendedName>
        <fullName evidence="2">Beta-lactamase-related domain-containing protein</fullName>
    </recommendedName>
</protein>
<gene>
    <name evidence="3" type="ORF">FOXG_18914</name>
</gene>
<dbReference type="AlphaFoldDB" id="A0A0J9URS4"/>
<dbReference type="VEuPathDB" id="FungiDB:FOXG_18914"/>
<reference evidence="3" key="1">
    <citation type="submission" date="2007-04" db="EMBL/GenBank/DDBJ databases">
        <authorList>
            <consortium name="The Broad Institute Genome Sequencing Platform"/>
            <person name="Birren B."/>
            <person name="Lander E."/>
            <person name="Galagan J."/>
            <person name="Nusbaum C."/>
            <person name="Devon K."/>
            <person name="Ma L.-J."/>
            <person name="Jaffe D."/>
            <person name="Butler J."/>
            <person name="Alvarez P."/>
            <person name="Gnerre S."/>
            <person name="Grabherr M."/>
            <person name="Kleber M."/>
            <person name="Mauceli E."/>
            <person name="Brockman W."/>
            <person name="MacCallum I.A."/>
            <person name="Young S."/>
            <person name="LaButti K."/>
            <person name="DeCaprio D."/>
            <person name="Crawford M."/>
            <person name="Koehrsen M."/>
            <person name="Engels R."/>
            <person name="Montgomery P."/>
            <person name="Pearson M."/>
            <person name="Howarth C."/>
            <person name="Larson L."/>
            <person name="White J."/>
            <person name="O'Leary S."/>
            <person name="Kodira C."/>
            <person name="Zeng Q."/>
            <person name="Yandava C."/>
            <person name="Alvarado L."/>
            <person name="Kistler C."/>
            <person name="Shim W.-B."/>
            <person name="Kang S."/>
            <person name="Woloshuk C."/>
        </authorList>
    </citation>
    <scope>NUCLEOTIDE SEQUENCE</scope>
    <source>
        <strain evidence="3">4287</strain>
    </source>
</reference>
<organism evidence="3 4">
    <name type="scientific">Fusarium oxysporum f. sp. lycopersici (strain 4287 / CBS 123668 / FGSC 9935 / NRRL 34936)</name>
    <name type="common">Fusarium vascular wilt of tomato</name>
    <dbReference type="NCBI Taxonomy" id="426428"/>
    <lineage>
        <taxon>Eukaryota</taxon>
        <taxon>Fungi</taxon>
        <taxon>Dikarya</taxon>
        <taxon>Ascomycota</taxon>
        <taxon>Pezizomycotina</taxon>
        <taxon>Sordariomycetes</taxon>
        <taxon>Hypocreomycetidae</taxon>
        <taxon>Hypocreales</taxon>
        <taxon>Nectriaceae</taxon>
        <taxon>Fusarium</taxon>
        <taxon>Fusarium oxysporum species complex</taxon>
    </lineage>
</organism>
<dbReference type="EMBL" id="DS231700">
    <property type="protein sequence ID" value="KNB01648.1"/>
    <property type="molecule type" value="Genomic_DNA"/>
</dbReference>
<dbReference type="PANTHER" id="PTHR46825:SF15">
    <property type="entry name" value="BETA-LACTAMASE-RELATED DOMAIN-CONTAINING PROTEIN"/>
    <property type="match status" value="1"/>
</dbReference>
<dbReference type="GeneID" id="28959620"/>
<dbReference type="Proteomes" id="UP000009097">
    <property type="component" value="Unassembled WGS sequence"/>
</dbReference>
<evidence type="ECO:0000256" key="1">
    <source>
        <dbReference type="ARBA" id="ARBA00038215"/>
    </source>
</evidence>
<dbReference type="PANTHER" id="PTHR46825">
    <property type="entry name" value="D-ALANYL-D-ALANINE-CARBOXYPEPTIDASE/ENDOPEPTIDASE AMPH"/>
    <property type="match status" value="1"/>
</dbReference>
<sequence>MDLTWLGVECDSILDKKYLLEVISHLPPVHDLRIGFHYNNCMYAVVGSVIEQQSGRPWYEFLKERILEPLRMHRTERSYHMAMSQNLMLSLMATHCIGKSQLTRPLMAMFDLQPPINFAEVPGQRAKTEHKRYARLAADFVYFRHEERRNEE</sequence>
<reference evidence="3" key="2">
    <citation type="journal article" date="2010" name="Nature">
        <title>Comparative genomics reveals mobile pathogenicity chromosomes in Fusarium.</title>
        <authorList>
            <person name="Ma L.J."/>
            <person name="van der Does H.C."/>
            <person name="Borkovich K.A."/>
            <person name="Coleman J.J."/>
            <person name="Daboussi M.J."/>
            <person name="Di Pietro A."/>
            <person name="Dufresne M."/>
            <person name="Freitag M."/>
            <person name="Grabherr M."/>
            <person name="Henrissat B."/>
            <person name="Houterman P.M."/>
            <person name="Kang S."/>
            <person name="Shim W.B."/>
            <person name="Woloshuk C."/>
            <person name="Xie X."/>
            <person name="Xu J.R."/>
            <person name="Antoniw J."/>
            <person name="Baker S.E."/>
            <person name="Bluhm B.H."/>
            <person name="Breakspear A."/>
            <person name="Brown D.W."/>
            <person name="Butchko R.A."/>
            <person name="Chapman S."/>
            <person name="Coulson R."/>
            <person name="Coutinho P.M."/>
            <person name="Danchin E.G."/>
            <person name="Diener A."/>
            <person name="Gale L.R."/>
            <person name="Gardiner D.M."/>
            <person name="Goff S."/>
            <person name="Hammond-Kosack K.E."/>
            <person name="Hilburn K."/>
            <person name="Hua-Van A."/>
            <person name="Jonkers W."/>
            <person name="Kazan K."/>
            <person name="Kodira C.D."/>
            <person name="Koehrsen M."/>
            <person name="Kumar L."/>
            <person name="Lee Y.H."/>
            <person name="Li L."/>
            <person name="Manners J.M."/>
            <person name="Miranda-Saavedra D."/>
            <person name="Mukherjee M."/>
            <person name="Park G."/>
            <person name="Park J."/>
            <person name="Park S.Y."/>
            <person name="Proctor R.H."/>
            <person name="Regev A."/>
            <person name="Ruiz-Roldan M.C."/>
            <person name="Sain D."/>
            <person name="Sakthikumar S."/>
            <person name="Sykes S."/>
            <person name="Schwartz D.C."/>
            <person name="Turgeon B.G."/>
            <person name="Wapinski I."/>
            <person name="Yoder O."/>
            <person name="Young S."/>
            <person name="Zeng Q."/>
            <person name="Zhou S."/>
            <person name="Galagan J."/>
            <person name="Cuomo C.A."/>
            <person name="Kistler H.C."/>
            <person name="Rep M."/>
        </authorList>
    </citation>
    <scope>NUCLEOTIDE SEQUENCE [LARGE SCALE GENOMIC DNA]</scope>
    <source>
        <strain evidence="3">4287</strain>
    </source>
</reference>
<evidence type="ECO:0000259" key="2">
    <source>
        <dbReference type="Pfam" id="PF00144"/>
    </source>
</evidence>
<dbReference type="InterPro" id="IPR012338">
    <property type="entry name" value="Beta-lactam/transpept-like"/>
</dbReference>
<name>A0A0J9URS4_FUSO4</name>
<accession>A0A0J9URS4</accession>
<evidence type="ECO:0000313" key="4">
    <source>
        <dbReference type="Proteomes" id="UP000009097"/>
    </source>
</evidence>
<dbReference type="Gene3D" id="3.40.710.10">
    <property type="entry name" value="DD-peptidase/beta-lactamase superfamily"/>
    <property type="match status" value="1"/>
</dbReference>
<dbReference type="RefSeq" id="XP_018239693.1">
    <property type="nucleotide sequence ID" value="XM_018399059.1"/>
</dbReference>
<feature type="domain" description="Beta-lactamase-related" evidence="2">
    <location>
        <begin position="17"/>
        <end position="76"/>
    </location>
</feature>
<dbReference type="SUPFAM" id="SSF56601">
    <property type="entry name" value="beta-lactamase/transpeptidase-like"/>
    <property type="match status" value="1"/>
</dbReference>